<gene>
    <name evidence="1" type="ORF">FHS92_002421</name>
</gene>
<keyword evidence="2" id="KW-1185">Reference proteome</keyword>
<comment type="caution">
    <text evidence="1">The sequence shown here is derived from an EMBL/GenBank/DDBJ whole genome shotgun (WGS) entry which is preliminary data.</text>
</comment>
<accession>A0A841J7Z4</accession>
<evidence type="ECO:0000313" key="1">
    <source>
        <dbReference type="EMBL" id="MBB6124668.1"/>
    </source>
</evidence>
<dbReference type="AlphaFoldDB" id="A0A841J7Z4"/>
<dbReference type="EMBL" id="JACIJP010000004">
    <property type="protein sequence ID" value="MBB6124668.1"/>
    <property type="molecule type" value="Genomic_DNA"/>
</dbReference>
<reference evidence="1 2" key="1">
    <citation type="submission" date="2020-08" db="EMBL/GenBank/DDBJ databases">
        <title>Genomic Encyclopedia of Type Strains, Phase IV (KMG-IV): sequencing the most valuable type-strain genomes for metagenomic binning, comparative biology and taxonomic classification.</title>
        <authorList>
            <person name="Goeker M."/>
        </authorList>
    </citation>
    <scope>NUCLEOTIDE SEQUENCE [LARGE SCALE GENOMIC DNA]</scope>
    <source>
        <strain evidence="1 2">DSM 102255</strain>
    </source>
</reference>
<proteinExistence type="predicted"/>
<sequence>MTEPEAVPADILAEIRQRAKAEWPDDPDWQEDFIAEEASGYLAFQKIDFSMAATVKDQITAEALQYFESWEERADQARDEVEAYAEIAATAPDDIPADVLARIKQDIAKENDWFTTQLDNLRGAIDAYRYVCETRQKVGPIRDLLIRMEKVIGEECYNGNIQNYSSWGEWEGEGRSFRYPVTFIRDGTEEKRRSHTDDLEHEELVTGYYKFGANELSIYRALVRIIDMLKADYGLELPDAAQGTESND</sequence>
<dbReference type="RefSeq" id="WP_184080993.1">
    <property type="nucleotide sequence ID" value="NZ_JACIJP010000004.1"/>
</dbReference>
<protein>
    <submittedName>
        <fullName evidence="1">Uncharacterized protein</fullName>
    </submittedName>
</protein>
<evidence type="ECO:0000313" key="2">
    <source>
        <dbReference type="Proteomes" id="UP000552700"/>
    </source>
</evidence>
<organism evidence="1 2">
    <name type="scientific">Sphingobium subterraneum</name>
    <dbReference type="NCBI Taxonomy" id="627688"/>
    <lineage>
        <taxon>Bacteria</taxon>
        <taxon>Pseudomonadati</taxon>
        <taxon>Pseudomonadota</taxon>
        <taxon>Alphaproteobacteria</taxon>
        <taxon>Sphingomonadales</taxon>
        <taxon>Sphingomonadaceae</taxon>
        <taxon>Sphingobium</taxon>
    </lineage>
</organism>
<name>A0A841J7Z4_9SPHN</name>
<dbReference type="Proteomes" id="UP000552700">
    <property type="component" value="Unassembled WGS sequence"/>
</dbReference>